<reference evidence="2 3" key="1">
    <citation type="submission" date="2022-07" db="EMBL/GenBank/DDBJ databases">
        <title>Mucilaginibacter sp. JC4.</title>
        <authorList>
            <person name="Le V."/>
            <person name="Ko S.-R."/>
            <person name="Ahn C.-Y."/>
            <person name="Oh H.-M."/>
        </authorList>
    </citation>
    <scope>NUCLEOTIDE SEQUENCE [LARGE SCALE GENOMIC DNA]</scope>
    <source>
        <strain evidence="2 3">JC4</strain>
    </source>
</reference>
<dbReference type="Proteomes" id="UP001204376">
    <property type="component" value="Unassembled WGS sequence"/>
</dbReference>
<organism evidence="2 3">
    <name type="scientific">Mucilaginibacter aquariorum</name>
    <dbReference type="NCBI Taxonomy" id="2967225"/>
    <lineage>
        <taxon>Bacteria</taxon>
        <taxon>Pseudomonadati</taxon>
        <taxon>Bacteroidota</taxon>
        <taxon>Sphingobacteriia</taxon>
        <taxon>Sphingobacteriales</taxon>
        <taxon>Sphingobacteriaceae</taxon>
        <taxon>Mucilaginibacter</taxon>
    </lineage>
</organism>
<dbReference type="Pfam" id="PF12708">
    <property type="entry name" value="Pect-lyase_RHGA_epim"/>
    <property type="match status" value="1"/>
</dbReference>
<evidence type="ECO:0000313" key="2">
    <source>
        <dbReference type="EMBL" id="MCQ6960748.1"/>
    </source>
</evidence>
<dbReference type="EMBL" id="JANHOH010000009">
    <property type="protein sequence ID" value="MCQ6960748.1"/>
    <property type="molecule type" value="Genomic_DNA"/>
</dbReference>
<dbReference type="InterPro" id="IPR024535">
    <property type="entry name" value="RHGA/B-epi-like_pectate_lyase"/>
</dbReference>
<dbReference type="InterPro" id="IPR012334">
    <property type="entry name" value="Pectin_lyas_fold"/>
</dbReference>
<name>A0ABT1T8F7_9SPHI</name>
<sequence length="405" mass="43464">MKKIRLYLLILAVVLSAVSCKKIIQEKIYVTEDNESNGTTLPEYVITNYGAKGDGKTDCSAVINDLISKLPASGGTIVIPEGDFLLNSPIVVSRSFVTIRGQNAGIRSNVDVPPSGVIPPGGGSKLLLGTASSAISVPAIPDVNGRKNRISGLIIKNLLISGGSATKGTGINIVQDNDGVRIEDFIGINLVTGIFLNAADAAIIRYCWISECRNSIDMPNGIQNMISNCQLGAQPGGITVKLTNQENFIFSSNHVYPDGDVNLQVNNSRYGNISLNNFQSYYVGVIELNNSDNNLLNGNLTWMRLPGEQSRQLRGKDKNYGVVRIGGNFNSVSNNTINCDWSAANSDAVTVRAESGTNNSFNNVRISDTRSPRVFLVNANCEIVNSVPASKVSVEGDPLTVYIKY</sequence>
<dbReference type="Gene3D" id="2.160.20.10">
    <property type="entry name" value="Single-stranded right-handed beta-helix, Pectin lyase-like"/>
    <property type="match status" value="1"/>
</dbReference>
<evidence type="ECO:0000259" key="1">
    <source>
        <dbReference type="Pfam" id="PF12708"/>
    </source>
</evidence>
<dbReference type="InterPro" id="IPR011050">
    <property type="entry name" value="Pectin_lyase_fold/virulence"/>
</dbReference>
<proteinExistence type="predicted"/>
<protein>
    <recommendedName>
        <fullName evidence="1">Rhamnogalacturonase A/B/Epimerase-like pectate lyase domain-containing protein</fullName>
    </recommendedName>
</protein>
<evidence type="ECO:0000313" key="3">
    <source>
        <dbReference type="Proteomes" id="UP001204376"/>
    </source>
</evidence>
<gene>
    <name evidence="2" type="ORF">NPE20_22400</name>
</gene>
<keyword evidence="3" id="KW-1185">Reference proteome</keyword>
<feature type="domain" description="Rhamnogalacturonase A/B/Epimerase-like pectate lyase" evidence="1">
    <location>
        <begin position="46"/>
        <end position="101"/>
    </location>
</feature>
<dbReference type="PROSITE" id="PS51257">
    <property type="entry name" value="PROKAR_LIPOPROTEIN"/>
    <property type="match status" value="1"/>
</dbReference>
<dbReference type="SUPFAM" id="SSF51126">
    <property type="entry name" value="Pectin lyase-like"/>
    <property type="match status" value="1"/>
</dbReference>
<dbReference type="RefSeq" id="WP_256540930.1">
    <property type="nucleotide sequence ID" value="NZ_JANHOH010000009.1"/>
</dbReference>
<comment type="caution">
    <text evidence="2">The sequence shown here is derived from an EMBL/GenBank/DDBJ whole genome shotgun (WGS) entry which is preliminary data.</text>
</comment>
<accession>A0ABT1T8F7</accession>